<protein>
    <submittedName>
        <fullName evidence="2">Phosphoprotein</fullName>
    </submittedName>
</protein>
<evidence type="ECO:0000313" key="3">
    <source>
        <dbReference type="Proteomes" id="UP001157346"/>
    </source>
</evidence>
<evidence type="ECO:0000313" key="2">
    <source>
        <dbReference type="EMBL" id="UGY70980.1"/>
    </source>
</evidence>
<dbReference type="EMBL" id="MZ983390">
    <property type="protein sequence ID" value="UGY70980.1"/>
    <property type="molecule type" value="Viral_cRNA"/>
</dbReference>
<dbReference type="GeneID" id="80544344"/>
<proteinExistence type="predicted"/>
<dbReference type="RefSeq" id="YP_010805446.1">
    <property type="nucleotide sequence ID" value="NC_077151.1"/>
</dbReference>
<keyword evidence="3" id="KW-1185">Reference proteome</keyword>
<organism evidence="2 3">
    <name type="scientific">Cnidium virus 1</name>
    <dbReference type="NCBI Taxonomy" id="2903266"/>
    <lineage>
        <taxon>Viruses</taxon>
        <taxon>Riboviria</taxon>
        <taxon>Orthornavirae</taxon>
        <taxon>Negarnaviricota</taxon>
        <taxon>Haploviricotina</taxon>
        <taxon>Monjiviricetes</taxon>
        <taxon>Mononegavirales</taxon>
        <taxon>Rhabdoviridae</taxon>
        <taxon>Betarhabdovirinae</taxon>
        <taxon>Betanucleorhabdovirus</taxon>
        <taxon>Betanucleorhabdovirus cnidii</taxon>
    </lineage>
</organism>
<feature type="compositionally biased region" description="Basic and acidic residues" evidence="1">
    <location>
        <begin position="179"/>
        <end position="188"/>
    </location>
</feature>
<feature type="region of interest" description="Disordered" evidence="1">
    <location>
        <begin position="173"/>
        <end position="196"/>
    </location>
</feature>
<reference evidence="2" key="1">
    <citation type="submission" date="2021-08" db="EMBL/GenBank/DDBJ databases">
        <authorList>
            <person name="Belete M."/>
            <person name="Igori D."/>
            <person name="Kim Se."/>
            <person name="Lee S.-H."/>
            <person name="Moon J.S."/>
        </authorList>
    </citation>
    <scope>NUCLEOTIDE SEQUENCE</scope>
    <source>
        <strain evidence="2">SK</strain>
    </source>
</reference>
<name>A0A8K1XTA6_9RHAB</name>
<dbReference type="Proteomes" id="UP001157346">
    <property type="component" value="Segment"/>
</dbReference>
<sequence>MQNAGIHPKFAGLPDTAKDSEVVTSQYADIAAKSGHSDDMEQIVDYMKEWDTLLTSKGLTVPNEITGVLSEVSICIERTSNGDSELQGKFGHAIIALCQHILKQNVAPSSVINDMGSLVAKLAEGIDEFRAIEKRVVAALPRTVTKIKSNKIRVTTVPRTDIQDSSLQKDPEIFVPSLKQDKDDDKLSKQGSNNDMQVEEEVHAISQLDPTSDRAKIAREAYAAHYGSPEFNGFDMEKKQQLLFYYINNVLSANPKTWHTDPTLANMLGDLVDKTRLLEVLKKAKVGTLTPDDIGDAVDELIDAINECSSAYGKYKAGAAIHDGIPYIILQNA</sequence>
<evidence type="ECO:0000256" key="1">
    <source>
        <dbReference type="SAM" id="MobiDB-lite"/>
    </source>
</evidence>
<accession>A0A8K1XTA6</accession>
<dbReference type="KEGG" id="vg:80544344"/>